<gene>
    <name evidence="2" type="ORF">DI526_03735</name>
</gene>
<evidence type="ECO:0000256" key="1">
    <source>
        <dbReference type="SAM" id="MobiDB-lite"/>
    </source>
</evidence>
<dbReference type="InterPro" id="IPR036505">
    <property type="entry name" value="Amidase/PGRP_sf"/>
</dbReference>
<reference evidence="2 3" key="1">
    <citation type="submission" date="2017-08" db="EMBL/GenBank/DDBJ databases">
        <title>Infants hospitalized years apart are colonized by the same room-sourced microbial strains.</title>
        <authorList>
            <person name="Brooks B."/>
            <person name="Olm M.R."/>
            <person name="Firek B.A."/>
            <person name="Baker R."/>
            <person name="Thomas B.C."/>
            <person name="Morowitz M.J."/>
            <person name="Banfield J.F."/>
        </authorList>
    </citation>
    <scope>NUCLEOTIDE SEQUENCE [LARGE SCALE GENOMIC DNA]</scope>
    <source>
        <strain evidence="2">S2_003_000_R2_4</strain>
    </source>
</reference>
<dbReference type="AlphaFoldDB" id="A0A2W5VMG0"/>
<comment type="caution">
    <text evidence="2">The sequence shown here is derived from an EMBL/GenBank/DDBJ whole genome shotgun (WGS) entry which is preliminary data.</text>
</comment>
<dbReference type="Proteomes" id="UP000249393">
    <property type="component" value="Unassembled WGS sequence"/>
</dbReference>
<accession>A0A2W5VMG0</accession>
<sequence>MADPFPSGPGSVEAAGRLNVRRDKPRTTSRKVRVIEAGTRFTVRKSLSGELVSGVSQWFDLGGGEYVWAGGCRDFQPLVEEDAERPDRRQLHDYAPPRFKTADGVRHKVQGRRPNGLEGLIVHFDAYHIKKAGNGVEDSDARTLDMMRSGQANGFHYGEISRTGTIFLPENFEWSEWGSHAGVSACPVTGRTSVSRYYVGFEMNNPGRLYEAQEDGVFCPWFNAVRDADGNVVLDGRGRCTRKSAHDEWYAASEVRTVAADGNIKAGTYLPYSFDQFESLTNLCLYLAKTFPATFSLDRVFGHDEVAPHRKNDPGGALADPARLMTMAAFRAYLKSLI</sequence>
<evidence type="ECO:0000313" key="3">
    <source>
        <dbReference type="Proteomes" id="UP000249393"/>
    </source>
</evidence>
<evidence type="ECO:0000313" key="2">
    <source>
        <dbReference type="EMBL" id="PZR36555.1"/>
    </source>
</evidence>
<proteinExistence type="predicted"/>
<dbReference type="GO" id="GO:0009253">
    <property type="term" value="P:peptidoglycan catabolic process"/>
    <property type="evidence" value="ECO:0007669"/>
    <property type="project" value="InterPro"/>
</dbReference>
<dbReference type="SUPFAM" id="SSF55846">
    <property type="entry name" value="N-acetylmuramoyl-L-alanine amidase-like"/>
    <property type="match status" value="1"/>
</dbReference>
<dbReference type="Gene3D" id="3.40.80.10">
    <property type="entry name" value="Peptidoglycan recognition protein-like"/>
    <property type="match status" value="1"/>
</dbReference>
<dbReference type="GO" id="GO:0008745">
    <property type="term" value="F:N-acetylmuramoyl-L-alanine amidase activity"/>
    <property type="evidence" value="ECO:0007669"/>
    <property type="project" value="InterPro"/>
</dbReference>
<organism evidence="2 3">
    <name type="scientific">Caulobacter segnis</name>
    <dbReference type="NCBI Taxonomy" id="88688"/>
    <lineage>
        <taxon>Bacteria</taxon>
        <taxon>Pseudomonadati</taxon>
        <taxon>Pseudomonadota</taxon>
        <taxon>Alphaproteobacteria</taxon>
        <taxon>Caulobacterales</taxon>
        <taxon>Caulobacteraceae</taxon>
        <taxon>Caulobacter</taxon>
    </lineage>
</organism>
<name>A0A2W5VMG0_9CAUL</name>
<protein>
    <submittedName>
        <fullName evidence="2">Uncharacterized protein</fullName>
    </submittedName>
</protein>
<dbReference type="RefSeq" id="WP_304274186.1">
    <property type="nucleotide sequence ID" value="NZ_QFQZ01000006.1"/>
</dbReference>
<feature type="region of interest" description="Disordered" evidence="1">
    <location>
        <begin position="1"/>
        <end position="27"/>
    </location>
</feature>
<dbReference type="EMBL" id="QFQZ01000006">
    <property type="protein sequence ID" value="PZR36555.1"/>
    <property type="molecule type" value="Genomic_DNA"/>
</dbReference>